<evidence type="ECO:0000313" key="3">
    <source>
        <dbReference type="EMBL" id="TNV88006.1"/>
    </source>
</evidence>
<protein>
    <recommendedName>
        <fullName evidence="2">Rab-GAP TBC domain-containing protein</fullName>
    </recommendedName>
</protein>
<dbReference type="PANTHER" id="PTHR47219">
    <property type="entry name" value="RAB GTPASE-ACTIVATING PROTEIN 1-LIKE"/>
    <property type="match status" value="1"/>
</dbReference>
<feature type="region of interest" description="Disordered" evidence="1">
    <location>
        <begin position="93"/>
        <end position="126"/>
    </location>
</feature>
<feature type="compositionally biased region" description="Polar residues" evidence="1">
    <location>
        <begin position="934"/>
        <end position="943"/>
    </location>
</feature>
<dbReference type="Pfam" id="PF00566">
    <property type="entry name" value="RabGAP-TBC"/>
    <property type="match status" value="1"/>
</dbReference>
<dbReference type="OrthoDB" id="431119at2759"/>
<feature type="region of interest" description="Disordered" evidence="1">
    <location>
        <begin position="683"/>
        <end position="705"/>
    </location>
</feature>
<feature type="compositionally biased region" description="Basic and acidic residues" evidence="1">
    <location>
        <begin position="1989"/>
        <end position="2012"/>
    </location>
</feature>
<feature type="region of interest" description="Disordered" evidence="1">
    <location>
        <begin position="1970"/>
        <end position="2012"/>
    </location>
</feature>
<feature type="compositionally biased region" description="Basic and acidic residues" evidence="1">
    <location>
        <begin position="2111"/>
        <end position="2120"/>
    </location>
</feature>
<dbReference type="FunFam" id="1.10.8.270:FF:000016">
    <property type="entry name" value="TBC1 domain family member 2A"/>
    <property type="match status" value="1"/>
</dbReference>
<feature type="compositionally biased region" description="Polar residues" evidence="1">
    <location>
        <begin position="40"/>
        <end position="65"/>
    </location>
</feature>
<dbReference type="InterPro" id="IPR035969">
    <property type="entry name" value="Rab-GAP_TBC_sf"/>
</dbReference>
<evidence type="ECO:0000259" key="2">
    <source>
        <dbReference type="PROSITE" id="PS50086"/>
    </source>
</evidence>
<dbReference type="GO" id="GO:0031267">
    <property type="term" value="F:small GTPase binding"/>
    <property type="evidence" value="ECO:0007669"/>
    <property type="project" value="TreeGrafter"/>
</dbReference>
<feature type="compositionally biased region" description="Basic and acidic residues" evidence="1">
    <location>
        <begin position="2076"/>
        <end position="2086"/>
    </location>
</feature>
<dbReference type="SMART" id="SM00164">
    <property type="entry name" value="TBC"/>
    <property type="match status" value="1"/>
</dbReference>
<name>A0A8J8P5W1_HALGN</name>
<dbReference type="Gene3D" id="1.10.472.80">
    <property type="entry name" value="Ypt/Rab-GAP domain of gyp1p, domain 3"/>
    <property type="match status" value="1"/>
</dbReference>
<gene>
    <name evidence="3" type="ORF">FGO68_gene16521</name>
</gene>
<feature type="region of interest" description="Disordered" evidence="1">
    <location>
        <begin position="934"/>
        <end position="963"/>
    </location>
</feature>
<feature type="compositionally biased region" description="Polar residues" evidence="1">
    <location>
        <begin position="277"/>
        <end position="322"/>
    </location>
</feature>
<dbReference type="Gene3D" id="1.10.8.270">
    <property type="entry name" value="putative rabgap domain of human tbc1 domain family member 14 like domains"/>
    <property type="match status" value="1"/>
</dbReference>
<feature type="compositionally biased region" description="Acidic residues" evidence="1">
    <location>
        <begin position="2133"/>
        <end position="2143"/>
    </location>
</feature>
<dbReference type="EMBL" id="RRYP01000096">
    <property type="protein sequence ID" value="TNV88006.1"/>
    <property type="molecule type" value="Genomic_DNA"/>
</dbReference>
<feature type="region of interest" description="Disordered" evidence="1">
    <location>
        <begin position="266"/>
        <end position="359"/>
    </location>
</feature>
<dbReference type="InterPro" id="IPR050302">
    <property type="entry name" value="Rab_GAP_TBC_domain"/>
</dbReference>
<proteinExistence type="predicted"/>
<feature type="compositionally biased region" description="Polar residues" evidence="1">
    <location>
        <begin position="683"/>
        <end position="692"/>
    </location>
</feature>
<feature type="compositionally biased region" description="Polar residues" evidence="1">
    <location>
        <begin position="624"/>
        <end position="635"/>
    </location>
</feature>
<feature type="region of interest" description="Disordered" evidence="1">
    <location>
        <begin position="624"/>
        <end position="646"/>
    </location>
</feature>
<keyword evidence="4" id="KW-1185">Reference proteome</keyword>
<feature type="compositionally biased region" description="Polar residues" evidence="1">
    <location>
        <begin position="115"/>
        <end position="125"/>
    </location>
</feature>
<dbReference type="PROSITE" id="PS50086">
    <property type="entry name" value="TBC_RABGAP"/>
    <property type="match status" value="1"/>
</dbReference>
<dbReference type="GO" id="GO:0005096">
    <property type="term" value="F:GTPase activator activity"/>
    <property type="evidence" value="ECO:0007669"/>
    <property type="project" value="TreeGrafter"/>
</dbReference>
<sequence>MNLSSAPENHHVTPIIKLNPAQMANNSTAEGGKPAGKQLTVLSSRSQATQQSNPPSALNSQRNAQYAGQQQIMAMVVPNTDATISSKHFIQKVSKNDNHPVSASRFSQPEKYQPAVSNGAYSRTSRPAKEVIQYDLREIVQDQPVPYHGNPSNQSPLLTNQSKAKSTRVTYPGENPLLIQQSKLFEPNPQNSQNMLAKRQQAPPATIAIDIQSSAYSSQISAQSNVIGQQKLNLQSQIFQKKPQDSINSVLQSALQGNTAQILKVSSKKKSTSNTNRLIVQKSSSQRSILQEGTPQQQMSSHRSFISKNKNDSGPSKLTVSKTLGGEQPQLGANMSNGSGSQSQNSLFSHGKGQMRVGSGNMSDIVAQQSTQKKSMMPSESSGTLIKKHIVMELEEANSSSSSSIGKEEYANQAYNGSGADHKLKNQLFITEKESQKEGSSLDVDQNGGKLNFSGNPFSPDSVFMVNFAQELSGVRPSELEDSIIDRYTIEIPSANQNEVRVSIKPILYQIQASGQFNKLFHQINQAQKKADEEALDTAIAENFTIENVRFNDHASQQRLPHSEITTQQLKGLKTLKGAIITNLGTKKVNMAPPPTSSNPTLLTSPNLVKAKAKPVTNATSKAAKTITFDETTPQSNPPGRLSIGENSTKILPGIPLKIKIHKAGSGNATGKSQVKIPQISNFLNDNSSEPRTNGGGFSVKQDTKPQSFGDLVKKEAGQQLSKHQAATFKKLRNSFVGFTSSDVGKNEIQLTRPGGIINYEKYEKPQMSPRVQQKAGENQLDLSVAYANRVSETIDRSSSMMTKMEVTNELRTSQDKQSMLQSAAKSQHPNIAGFKLKQDHSSLLQKNLSLEQTKRILTQDLKGISQLALKTPKKQLDQQQNLFNKNQQTTYQQNSNNSRQGASIQMPKNLTTTESQDRLALFKVTQDFNKNQQASFGKSRSIGQGGGQNNVQSGKPIGKHLMTIDPTSICRVDDLEEKLSSPKSIQSQLKSQSLNFQMIKGLVSKRSKLDKAGDEFNNLAVEDDVNEEREHNEEQIVIGATRINGVKNTKPDEKQAPNNSLPVHQVVIKRSQNFSMHQVSPSISNKIPSSLAFRIKSHENNNQDESQVVSSFGDSVSPNKRLIMLFKGDVASLGNTKQLQDDDQNPLSTRRLGKEGELTNFSLYHKQELNRNIPFTKFRNMDFSGMYNRLNSPSKLGREPLVIRCPKLLLRKESLKTTCTFFEFETLMKVMSLNKKFREGFTNKPSHYQLEIARIFKLCMRELLILGLSSTIQRIQFWNFRTKFYYGKQKKPNLYRSLKKLKTQENQAAEIRKDVFRTFPDIAYFQEPQQGQKKLFNILNALAQKNVKTGYIQGMNFLAGTILLNLQRGEETFWMMMSILQKYEFDSILDLRNGGRFQVLCFQLEVLMQKYLPKLEEHFKRLKIPTDIYAANWFITMFCYELSLDLVFCILDVFLLEGIKSLLRISLALLKCMEPQLLSMGYDECMVYLSHCQKELEIDSQTLLREAYTFKVTNSLLKELESFYQLRQIQVFSHDGKETQESLRASIFLKAFNRIQLELDTDKYYWLVLPAIPEDMQDAVKKCRSKKINIDACEEDIMMFYQNYLKHKRLKDIVYFFRGGNINISPMKEDLKAFNIDDTVEISLGPQFHKKAINDGQMTTASRKRREDELPSFIKQASSSKKIKRKALSTVFNDIDPQASAIQQKNMKHIESMNTIQEVSNDQYSKAGYSSYMQGSPLKVFQQEKSRHSNLEKELISQPTSQIDYRSIQMNKQQQSPIIKKAEYHKNTQWVERDKSMKVISSSGESPFQQIGSRIKSIFGNFFKVEEKMNKSYEELNEFEGEQFQKTTMMEGKRNSRSKSIYQSVMPGAMEEPEILILENNLDNYKTNLHNKFHIHGDVKASANLSETAKLSNYMNLTHQWHDSSLVPPRPQPPAKVTKQKLPIPSTIDSHKRNNVVVGKSQNTQLTQHAQNTQAVNNMKKAQNGSQVEERMVKKSYYREKSKDDRKRSEDFYDEDERITLKFGGVKGAVNASKGDDKSVYYQVNKRGEPQMTESPNLALSKKTFQDHGRKKIIEEDVNDSDDKTQQPFKLPQKLTSSYSQAPVANKLQRQQEDCEVERLSSSSSIPHTSSDDDDMGDIPDDFDQRKKDLLKEYAVSAEGKMVGRTGSGFGIAALRNDEYSAPQGGRRLIELANSNIASATAGSQVVKRKI</sequence>
<dbReference type="SUPFAM" id="SSF47923">
    <property type="entry name" value="Ypt/Rab-GAP domain of gyp1p"/>
    <property type="match status" value="2"/>
</dbReference>
<comment type="caution">
    <text evidence="3">The sequence shown here is derived from an EMBL/GenBank/DDBJ whole genome shotgun (WGS) entry which is preliminary data.</text>
</comment>
<accession>A0A8J8P5W1</accession>
<dbReference type="Proteomes" id="UP000785679">
    <property type="component" value="Unassembled WGS sequence"/>
</dbReference>
<organism evidence="3 4">
    <name type="scientific">Halteria grandinella</name>
    <dbReference type="NCBI Taxonomy" id="5974"/>
    <lineage>
        <taxon>Eukaryota</taxon>
        <taxon>Sar</taxon>
        <taxon>Alveolata</taxon>
        <taxon>Ciliophora</taxon>
        <taxon>Intramacronucleata</taxon>
        <taxon>Spirotrichea</taxon>
        <taxon>Stichotrichia</taxon>
        <taxon>Sporadotrichida</taxon>
        <taxon>Halteriidae</taxon>
        <taxon>Halteria</taxon>
    </lineage>
</organism>
<dbReference type="InterPro" id="IPR000195">
    <property type="entry name" value="Rab-GAP-TBC_dom"/>
</dbReference>
<feature type="region of interest" description="Disordered" evidence="1">
    <location>
        <begin position="2076"/>
        <end position="2144"/>
    </location>
</feature>
<evidence type="ECO:0000313" key="4">
    <source>
        <dbReference type="Proteomes" id="UP000785679"/>
    </source>
</evidence>
<reference evidence="3" key="1">
    <citation type="submission" date="2019-06" db="EMBL/GenBank/DDBJ databases">
        <authorList>
            <person name="Zheng W."/>
        </authorList>
    </citation>
    <scope>NUCLEOTIDE SEQUENCE</scope>
    <source>
        <strain evidence="3">QDHG01</strain>
    </source>
</reference>
<dbReference type="PANTHER" id="PTHR47219:SF9">
    <property type="entry name" value="GTPASE ACTIVATING PROTEIN AND CENTROSOME-ASSOCIATED, ISOFORM B"/>
    <property type="match status" value="1"/>
</dbReference>
<feature type="region of interest" description="Disordered" evidence="1">
    <location>
        <begin position="1"/>
        <end position="65"/>
    </location>
</feature>
<feature type="compositionally biased region" description="Low complexity" evidence="1">
    <location>
        <begin position="336"/>
        <end position="346"/>
    </location>
</feature>
<feature type="compositionally biased region" description="Polar residues" evidence="1">
    <location>
        <begin position="1970"/>
        <end position="1988"/>
    </location>
</feature>
<evidence type="ECO:0000256" key="1">
    <source>
        <dbReference type="SAM" id="MobiDB-lite"/>
    </source>
</evidence>
<feature type="domain" description="Rab-GAP TBC" evidence="2">
    <location>
        <begin position="1269"/>
        <end position="1459"/>
    </location>
</feature>
<feature type="compositionally biased region" description="Polar residues" evidence="1">
    <location>
        <begin position="2095"/>
        <end position="2104"/>
    </location>
</feature>